<gene>
    <name evidence="8" type="ORF">GYMLUDRAFT_47862</name>
</gene>
<evidence type="ECO:0000256" key="1">
    <source>
        <dbReference type="ARBA" id="ARBA00004141"/>
    </source>
</evidence>
<keyword evidence="4 6" id="KW-1133">Transmembrane helix</keyword>
<keyword evidence="5 6" id="KW-0472">Membrane</keyword>
<feature type="transmembrane region" description="Helical" evidence="6">
    <location>
        <begin position="110"/>
        <end position="129"/>
    </location>
</feature>
<feature type="transmembrane region" description="Helical" evidence="6">
    <location>
        <begin position="81"/>
        <end position="103"/>
    </location>
</feature>
<feature type="transmembrane region" description="Helical" evidence="6">
    <location>
        <begin position="135"/>
        <end position="158"/>
    </location>
</feature>
<dbReference type="FunFam" id="1.20.1250.20:FF:000034">
    <property type="entry name" value="MFS general substrate transporter"/>
    <property type="match status" value="1"/>
</dbReference>
<dbReference type="InterPro" id="IPR036259">
    <property type="entry name" value="MFS_trans_sf"/>
</dbReference>
<feature type="transmembrane region" description="Helical" evidence="6">
    <location>
        <begin position="430"/>
        <end position="452"/>
    </location>
</feature>
<comment type="subcellular location">
    <subcellularLocation>
        <location evidence="1">Membrane</location>
        <topology evidence="1">Multi-pass membrane protein</topology>
    </subcellularLocation>
</comment>
<dbReference type="EMBL" id="KN834806">
    <property type="protein sequence ID" value="KIK55461.1"/>
    <property type="molecule type" value="Genomic_DNA"/>
</dbReference>
<dbReference type="Proteomes" id="UP000053593">
    <property type="component" value="Unassembled WGS sequence"/>
</dbReference>
<reference evidence="8 9" key="1">
    <citation type="submission" date="2014-04" db="EMBL/GenBank/DDBJ databases">
        <title>Evolutionary Origins and Diversification of the Mycorrhizal Mutualists.</title>
        <authorList>
            <consortium name="DOE Joint Genome Institute"/>
            <consortium name="Mycorrhizal Genomics Consortium"/>
            <person name="Kohler A."/>
            <person name="Kuo A."/>
            <person name="Nagy L.G."/>
            <person name="Floudas D."/>
            <person name="Copeland A."/>
            <person name="Barry K.W."/>
            <person name="Cichocki N."/>
            <person name="Veneault-Fourrey C."/>
            <person name="LaButti K."/>
            <person name="Lindquist E.A."/>
            <person name="Lipzen A."/>
            <person name="Lundell T."/>
            <person name="Morin E."/>
            <person name="Murat C."/>
            <person name="Riley R."/>
            <person name="Ohm R."/>
            <person name="Sun H."/>
            <person name="Tunlid A."/>
            <person name="Henrissat B."/>
            <person name="Grigoriev I.V."/>
            <person name="Hibbett D.S."/>
            <person name="Martin F."/>
        </authorList>
    </citation>
    <scope>NUCLEOTIDE SEQUENCE [LARGE SCALE GENOMIC DNA]</scope>
    <source>
        <strain evidence="8 9">FD-317 M1</strain>
    </source>
</reference>
<protein>
    <recommendedName>
        <fullName evidence="7">Major facilitator superfamily (MFS) profile domain-containing protein</fullName>
    </recommendedName>
</protein>
<keyword evidence="9" id="KW-1185">Reference proteome</keyword>
<feature type="transmembrane region" description="Helical" evidence="6">
    <location>
        <begin position="274"/>
        <end position="299"/>
    </location>
</feature>
<dbReference type="GO" id="GO:0016020">
    <property type="term" value="C:membrane"/>
    <property type="evidence" value="ECO:0007669"/>
    <property type="project" value="UniProtKB-SubCell"/>
</dbReference>
<dbReference type="FunFam" id="1.20.1250.20:FF:000013">
    <property type="entry name" value="MFS general substrate transporter"/>
    <property type="match status" value="1"/>
</dbReference>
<dbReference type="InterPro" id="IPR020846">
    <property type="entry name" value="MFS_dom"/>
</dbReference>
<dbReference type="Gene3D" id="1.20.1250.20">
    <property type="entry name" value="MFS general substrate transporter like domains"/>
    <property type="match status" value="2"/>
</dbReference>
<dbReference type="Pfam" id="PF07690">
    <property type="entry name" value="MFS_1"/>
    <property type="match status" value="1"/>
</dbReference>
<dbReference type="SUPFAM" id="SSF103473">
    <property type="entry name" value="MFS general substrate transporter"/>
    <property type="match status" value="1"/>
</dbReference>
<dbReference type="HOGENOM" id="CLU_001265_0_1_1"/>
<dbReference type="InterPro" id="IPR011701">
    <property type="entry name" value="MFS"/>
</dbReference>
<sequence>MSSLETKDDVSDLETKGSSPNALTVFEYTEEERRKAVRALDWSVLPIMTMFYLLSFLDRGNIGNARVAGLQKDLKMSDHQYSIVVTILYVPYILAELPANLLLRRIGPKILMPTLLTVWGVIVTLQGVVSSYAGLVVVRAILGAVEGPMFPGIVLYLSGFYTRKELSLRIGIFFSSASLSGAFSGLLAAAIELMNGIGGKPGWAWIFILEGLFSILMGLLGFILVPSTPRQALFLTERQKDLIMYRLHRDRPSINPADHFSLSQVIRAAKSPQVIIVFAIFYMLGTNVYGLALFLPSIVNGLGFKPNDAQLLSVGPFASAFFFTLVLAKFSDRYNTRAVATIITYALGVAGFAMYLGVSDKWHRYGSLFLSVTGVYAAAPVVSAWMANNSEPYYRRASSIAFGYIATNAGGITSTWLFPTNEAPRYVKATTINLVFCSLCIILAVINSLMLMRENKIKKLKRDEILAPYIKEGDKESEKDGGLEAWMELGDRHPDFVYTI</sequence>
<evidence type="ECO:0000256" key="6">
    <source>
        <dbReference type="SAM" id="Phobius"/>
    </source>
</evidence>
<feature type="transmembrane region" description="Helical" evidence="6">
    <location>
        <begin position="203"/>
        <end position="225"/>
    </location>
</feature>
<dbReference type="GO" id="GO:0022857">
    <property type="term" value="F:transmembrane transporter activity"/>
    <property type="evidence" value="ECO:0007669"/>
    <property type="project" value="InterPro"/>
</dbReference>
<evidence type="ECO:0000259" key="7">
    <source>
        <dbReference type="PROSITE" id="PS50850"/>
    </source>
</evidence>
<feature type="transmembrane region" description="Helical" evidence="6">
    <location>
        <begin position="368"/>
        <end position="387"/>
    </location>
</feature>
<feature type="transmembrane region" description="Helical" evidence="6">
    <location>
        <begin position="170"/>
        <end position="191"/>
    </location>
</feature>
<dbReference type="PROSITE" id="PS50850">
    <property type="entry name" value="MFS"/>
    <property type="match status" value="1"/>
</dbReference>
<evidence type="ECO:0000256" key="4">
    <source>
        <dbReference type="ARBA" id="ARBA00022989"/>
    </source>
</evidence>
<evidence type="ECO:0000256" key="2">
    <source>
        <dbReference type="ARBA" id="ARBA00022448"/>
    </source>
</evidence>
<accession>A0A0D0BL54</accession>
<keyword evidence="3 6" id="KW-0812">Transmembrane</keyword>
<dbReference type="PANTHER" id="PTHR43791:SF85">
    <property type="entry name" value="TRANSPORTER, PUTATIVE (AFU_ORTHOLOGUE AFUA_6G00710)-RELATED"/>
    <property type="match status" value="1"/>
</dbReference>
<feature type="transmembrane region" description="Helical" evidence="6">
    <location>
        <begin position="399"/>
        <end position="418"/>
    </location>
</feature>
<name>A0A0D0BL54_9AGAR</name>
<organism evidence="8 9">
    <name type="scientific">Collybiopsis luxurians FD-317 M1</name>
    <dbReference type="NCBI Taxonomy" id="944289"/>
    <lineage>
        <taxon>Eukaryota</taxon>
        <taxon>Fungi</taxon>
        <taxon>Dikarya</taxon>
        <taxon>Basidiomycota</taxon>
        <taxon>Agaricomycotina</taxon>
        <taxon>Agaricomycetes</taxon>
        <taxon>Agaricomycetidae</taxon>
        <taxon>Agaricales</taxon>
        <taxon>Marasmiineae</taxon>
        <taxon>Omphalotaceae</taxon>
        <taxon>Collybiopsis</taxon>
        <taxon>Collybiopsis luxurians</taxon>
    </lineage>
</organism>
<feature type="transmembrane region" description="Helical" evidence="6">
    <location>
        <begin position="311"/>
        <end position="331"/>
    </location>
</feature>
<dbReference type="PANTHER" id="PTHR43791">
    <property type="entry name" value="PERMEASE-RELATED"/>
    <property type="match status" value="1"/>
</dbReference>
<keyword evidence="2" id="KW-0813">Transport</keyword>
<evidence type="ECO:0000313" key="8">
    <source>
        <dbReference type="EMBL" id="KIK55461.1"/>
    </source>
</evidence>
<evidence type="ECO:0000256" key="3">
    <source>
        <dbReference type="ARBA" id="ARBA00022692"/>
    </source>
</evidence>
<proteinExistence type="predicted"/>
<evidence type="ECO:0000256" key="5">
    <source>
        <dbReference type="ARBA" id="ARBA00023136"/>
    </source>
</evidence>
<feature type="domain" description="Major facilitator superfamily (MFS) profile" evidence="7">
    <location>
        <begin position="44"/>
        <end position="456"/>
    </location>
</feature>
<evidence type="ECO:0000313" key="9">
    <source>
        <dbReference type="Proteomes" id="UP000053593"/>
    </source>
</evidence>
<dbReference type="OrthoDB" id="2985014at2759"/>
<dbReference type="AlphaFoldDB" id="A0A0D0BL54"/>
<feature type="transmembrane region" description="Helical" evidence="6">
    <location>
        <begin position="338"/>
        <end position="356"/>
    </location>
</feature>